<dbReference type="PANTHER" id="PTHR13282:SF6">
    <property type="entry name" value="PROTEIN FAM32A"/>
    <property type="match status" value="1"/>
</dbReference>
<accession>A0A899G6Y3</accession>
<proteinExistence type="predicted"/>
<name>A0A899G6Y3_9ASCO</name>
<dbReference type="GO" id="GO:0005730">
    <property type="term" value="C:nucleolus"/>
    <property type="evidence" value="ECO:0007669"/>
    <property type="project" value="TreeGrafter"/>
</dbReference>
<dbReference type="EMBL" id="CP054533">
    <property type="protein sequence ID" value="QSL64327.1"/>
    <property type="molecule type" value="Genomic_DNA"/>
</dbReference>
<reference evidence="1" key="1">
    <citation type="submission" date="2020-06" db="EMBL/GenBank/DDBJ databases">
        <title>Genomes of multiple members of Pneumocystis genus reveal paths to human pathogen Pneumocystis jirovecii.</title>
        <authorList>
            <person name="Cisse O.H."/>
            <person name="Ma L."/>
            <person name="Dekker J."/>
            <person name="Khil P."/>
            <person name="Jo J."/>
            <person name="Brenchley J."/>
            <person name="Blair R."/>
            <person name="Pahar B."/>
            <person name="Chabe M."/>
            <person name="Van Rompay K.A."/>
            <person name="Keesler R."/>
            <person name="Sukura A."/>
            <person name="Hirsch V."/>
            <person name="Kutty G."/>
            <person name="Liu Y."/>
            <person name="Peng L."/>
            <person name="Chen J."/>
            <person name="Song J."/>
            <person name="Weissenbacher-Lang C."/>
            <person name="Xu J."/>
            <person name="Upham N.S."/>
            <person name="Stajich J.E."/>
            <person name="Cuomo C.A."/>
            <person name="Cushion M.T."/>
            <person name="Kovacs J.A."/>
        </authorList>
    </citation>
    <scope>NUCLEOTIDE SEQUENCE</scope>
    <source>
        <strain evidence="1">2A</strain>
    </source>
</reference>
<dbReference type="PANTHER" id="PTHR13282">
    <property type="entry name" value="PROTEIN FAM32A"/>
    <property type="match status" value="1"/>
</dbReference>
<organism evidence="1 2">
    <name type="scientific">Pneumocystis wakefieldiae</name>
    <dbReference type="NCBI Taxonomy" id="38082"/>
    <lineage>
        <taxon>Eukaryota</taxon>
        <taxon>Fungi</taxon>
        <taxon>Dikarya</taxon>
        <taxon>Ascomycota</taxon>
        <taxon>Taphrinomycotina</taxon>
        <taxon>Pneumocystomycetes</taxon>
        <taxon>Pneumocystaceae</taxon>
        <taxon>Pneumocystis</taxon>
    </lineage>
</organism>
<dbReference type="Pfam" id="PF09420">
    <property type="entry name" value="Nop16"/>
    <property type="match status" value="2"/>
</dbReference>
<gene>
    <name evidence="1" type="ORF">MERGE_001627</name>
</gene>
<sequence>MSVLGLTRLRKRKKVADLEEKTVKPELESNVVYKTPTEQKFEEIWRKRMDERVKKAAAKSHRERVAEFNKKLNELSEHNDIPKVGPGVEVWFLSLLSKQDMQHKKRKRIKLKKRKKISKNTSKSVCLVPILSEKWKKEETLEKNYTELGIVLKQNEQSFGKVEESNEFTSNKKNSLKLKPNEAQILRDEEGNIIKVIYQNEYNFDDELNEIALKSTKAKTQIIEEAMAKDIKLNPMQQTAADLRRRISKLNNSK</sequence>
<protein>
    <recommendedName>
        <fullName evidence="3">Nucleolar protein 16</fullName>
    </recommendedName>
</protein>
<dbReference type="InterPro" id="IPR013865">
    <property type="entry name" value="FAM32A"/>
</dbReference>
<evidence type="ECO:0008006" key="3">
    <source>
        <dbReference type="Google" id="ProtNLM"/>
    </source>
</evidence>
<dbReference type="AlphaFoldDB" id="A0A899G6Y3"/>
<dbReference type="Proteomes" id="UP000663699">
    <property type="component" value="Chromosome 2"/>
</dbReference>
<dbReference type="OrthoDB" id="285729at2759"/>
<keyword evidence="2" id="KW-1185">Reference proteome</keyword>
<evidence type="ECO:0000313" key="2">
    <source>
        <dbReference type="Proteomes" id="UP000663699"/>
    </source>
</evidence>
<dbReference type="InterPro" id="IPR019002">
    <property type="entry name" value="Ribosome_biogenesis_Nop16"/>
</dbReference>
<evidence type="ECO:0000313" key="1">
    <source>
        <dbReference type="EMBL" id="QSL64327.1"/>
    </source>
</evidence>